<dbReference type="Pfam" id="PF04397">
    <property type="entry name" value="LytTR"/>
    <property type="match status" value="1"/>
</dbReference>
<evidence type="ECO:0000259" key="2">
    <source>
        <dbReference type="PROSITE" id="PS50930"/>
    </source>
</evidence>
<feature type="transmembrane region" description="Helical" evidence="1">
    <location>
        <begin position="108"/>
        <end position="132"/>
    </location>
</feature>
<dbReference type="SMART" id="SM00850">
    <property type="entry name" value="LytTR"/>
    <property type="match status" value="1"/>
</dbReference>
<name>A0A7X1F5A7_9SPHN</name>
<gene>
    <name evidence="3" type="ORF">H7F49_03035</name>
</gene>
<reference evidence="3 4" key="1">
    <citation type="submission" date="2020-08" db="EMBL/GenBank/DDBJ databases">
        <title>The genome sequence of Novosphingobium flavum 4Y4.</title>
        <authorList>
            <person name="Liu Y."/>
        </authorList>
    </citation>
    <scope>NUCLEOTIDE SEQUENCE [LARGE SCALE GENOMIC DNA]</scope>
    <source>
        <strain evidence="3 4">4Y4</strain>
    </source>
</reference>
<dbReference type="RefSeq" id="WP_185682083.1">
    <property type="nucleotide sequence ID" value="NZ_JACLAU010000002.1"/>
</dbReference>
<dbReference type="AlphaFoldDB" id="A0A7X1F5A7"/>
<comment type="caution">
    <text evidence="3">The sequence shown here is derived from an EMBL/GenBank/DDBJ whole genome shotgun (WGS) entry which is preliminary data.</text>
</comment>
<sequence length="255" mass="27357">MNSPLRLDPAAAPPLRPQIACTLFAILAAVLTGPFGTLDLALPSRLVFWLVLVGWNSLKWWLWYGWTGSRVQSRRGALLVAASGALLLNATLPLEIDLMYRAIGQAKALPWAGLYLSALTISAGIALLVAALSPPPIAPVAKAPPAGPGLLASKAGFPDLADLQAVTAEDHYLRLHLRDGRRLLVLFRFGDALAELAQHDGCQVHRSAWIAADAVIGARREGRRWLLCLADGTTLPVSESHLASVKARGWLPARR</sequence>
<dbReference type="Proteomes" id="UP000520156">
    <property type="component" value="Unassembled WGS sequence"/>
</dbReference>
<evidence type="ECO:0000313" key="4">
    <source>
        <dbReference type="Proteomes" id="UP000520156"/>
    </source>
</evidence>
<keyword evidence="1" id="KW-1133">Transmembrane helix</keyword>
<evidence type="ECO:0000256" key="1">
    <source>
        <dbReference type="SAM" id="Phobius"/>
    </source>
</evidence>
<feature type="domain" description="HTH LytTR-type" evidence="2">
    <location>
        <begin position="159"/>
        <end position="251"/>
    </location>
</feature>
<dbReference type="GO" id="GO:0003677">
    <property type="term" value="F:DNA binding"/>
    <property type="evidence" value="ECO:0007669"/>
    <property type="project" value="InterPro"/>
</dbReference>
<dbReference type="InterPro" id="IPR007492">
    <property type="entry name" value="LytTR_DNA-bd_dom"/>
</dbReference>
<organism evidence="3 4">
    <name type="scientific">Novosphingobium aerophilum</name>
    <dbReference type="NCBI Taxonomy" id="2839843"/>
    <lineage>
        <taxon>Bacteria</taxon>
        <taxon>Pseudomonadati</taxon>
        <taxon>Pseudomonadota</taxon>
        <taxon>Alphaproteobacteria</taxon>
        <taxon>Sphingomonadales</taxon>
        <taxon>Sphingomonadaceae</taxon>
        <taxon>Novosphingobium</taxon>
    </lineage>
</organism>
<dbReference type="PROSITE" id="PS50930">
    <property type="entry name" value="HTH_LYTTR"/>
    <property type="match status" value="1"/>
</dbReference>
<feature type="transmembrane region" description="Helical" evidence="1">
    <location>
        <begin position="46"/>
        <end position="64"/>
    </location>
</feature>
<feature type="transmembrane region" description="Helical" evidence="1">
    <location>
        <begin position="76"/>
        <end position="96"/>
    </location>
</feature>
<keyword evidence="1" id="KW-0472">Membrane</keyword>
<proteinExistence type="predicted"/>
<evidence type="ECO:0000313" key="3">
    <source>
        <dbReference type="EMBL" id="MBC2650667.1"/>
    </source>
</evidence>
<feature type="transmembrane region" description="Helical" evidence="1">
    <location>
        <begin position="15"/>
        <end position="34"/>
    </location>
</feature>
<accession>A0A7X1F5A7</accession>
<protein>
    <submittedName>
        <fullName evidence="3">LytTR family transcriptional regulator</fullName>
    </submittedName>
</protein>
<dbReference type="EMBL" id="JACLAU010000002">
    <property type="protein sequence ID" value="MBC2650667.1"/>
    <property type="molecule type" value="Genomic_DNA"/>
</dbReference>
<keyword evidence="1" id="KW-0812">Transmembrane</keyword>
<keyword evidence="4" id="KW-1185">Reference proteome</keyword>